<dbReference type="EMBL" id="MU857609">
    <property type="protein sequence ID" value="KAK4250965.1"/>
    <property type="molecule type" value="Genomic_DNA"/>
</dbReference>
<accession>A0AAN7CYZ4</accession>
<dbReference type="PANTHER" id="PTHR33112:SF16">
    <property type="entry name" value="HETEROKARYON INCOMPATIBILITY DOMAIN-CONTAINING PROTEIN"/>
    <property type="match status" value="1"/>
</dbReference>
<dbReference type="Pfam" id="PF06985">
    <property type="entry name" value="HET"/>
    <property type="match status" value="1"/>
</dbReference>
<evidence type="ECO:0000313" key="3">
    <source>
        <dbReference type="Proteomes" id="UP001303647"/>
    </source>
</evidence>
<evidence type="ECO:0000259" key="1">
    <source>
        <dbReference type="Pfam" id="PF06985"/>
    </source>
</evidence>
<dbReference type="InterPro" id="IPR010730">
    <property type="entry name" value="HET"/>
</dbReference>
<name>A0AAN7CYZ4_9PEZI</name>
<reference evidence="2" key="2">
    <citation type="submission" date="2023-05" db="EMBL/GenBank/DDBJ databases">
        <authorList>
            <consortium name="Lawrence Berkeley National Laboratory"/>
            <person name="Steindorff A."/>
            <person name="Hensen N."/>
            <person name="Bonometti L."/>
            <person name="Westerberg I."/>
            <person name="Brannstrom I.O."/>
            <person name="Guillou S."/>
            <person name="Cros-Aarteil S."/>
            <person name="Calhoun S."/>
            <person name="Haridas S."/>
            <person name="Kuo A."/>
            <person name="Mondo S."/>
            <person name="Pangilinan J."/>
            <person name="Riley R."/>
            <person name="Labutti K."/>
            <person name="Andreopoulos B."/>
            <person name="Lipzen A."/>
            <person name="Chen C."/>
            <person name="Yanf M."/>
            <person name="Daum C."/>
            <person name="Ng V."/>
            <person name="Clum A."/>
            <person name="Ohm R."/>
            <person name="Martin F."/>
            <person name="Silar P."/>
            <person name="Natvig D."/>
            <person name="Lalanne C."/>
            <person name="Gautier V."/>
            <person name="Ament-Velasquez S.L."/>
            <person name="Kruys A."/>
            <person name="Hutchinson M.I."/>
            <person name="Powell A.J."/>
            <person name="Barry K."/>
            <person name="Miller A.N."/>
            <person name="Grigoriev I.V."/>
            <person name="Debuchy R."/>
            <person name="Gladieux P."/>
            <person name="Thoren M.H."/>
            <person name="Johannesson H."/>
        </authorList>
    </citation>
    <scope>NUCLEOTIDE SEQUENCE</scope>
    <source>
        <strain evidence="2">CBS 359.72</strain>
    </source>
</reference>
<dbReference type="AlphaFoldDB" id="A0AAN7CYZ4"/>
<keyword evidence="3" id="KW-1185">Reference proteome</keyword>
<feature type="domain" description="Heterokaryon incompatibility" evidence="1">
    <location>
        <begin position="245"/>
        <end position="405"/>
    </location>
</feature>
<gene>
    <name evidence="2" type="ORF">C7999DRAFT_38097</name>
</gene>
<organism evidence="2 3">
    <name type="scientific">Corynascus novoguineensis</name>
    <dbReference type="NCBI Taxonomy" id="1126955"/>
    <lineage>
        <taxon>Eukaryota</taxon>
        <taxon>Fungi</taxon>
        <taxon>Dikarya</taxon>
        <taxon>Ascomycota</taxon>
        <taxon>Pezizomycotina</taxon>
        <taxon>Sordariomycetes</taxon>
        <taxon>Sordariomycetidae</taxon>
        <taxon>Sordariales</taxon>
        <taxon>Chaetomiaceae</taxon>
        <taxon>Corynascus</taxon>
    </lineage>
</organism>
<sequence>MEDALCKLCARLDVYDAVGHVVNLDDNTTDSVCSLQSPWHSTLGDVEASSFSCALCAIIMKGWQASREMVVEQATRDAMFDPDNPPPELKEPIHRIPAYREASAIITLEVAKYPLDHEIAVSNVSSLSLLVGCRPGSGSSFDVVDPVMAELRITLVSSDVEDLDLKKIRRHTDPPVNADPLSDPSFSVMSSFLRKCENQHGSACGTPPGEDGWMPTRLLDVNPGPEGQISLREYEALESTGDKRYVALSHCWGPDGTPLTTTRGTLPLRKRGIAIRELPKTFRDAVVMMLRLGVRYLWIDSLCIVQDDAEDWAREAGQMAKVYRNAHLTLNAATSDADTEGFLRPRPIPDRVRLPPTCPSLSRGKREEHGFYLQLLPPQGRRWLDPEMDCLVGEPTSSRAWCLQERVLPRRSLHFGSRQIFWECERLRASEYGDSVAVEHKKEDGSGGGGGRLARLCRTGNNAACSVFARGSRQRDPACDEAALGYGEHAAKWADWYHGTVAEYTARCITRHTDRLPALSGLVQAVIAARQRDEEATGSGGGGASYLAGLWESGLLEGLLWCKSQPNQAPLAPTPEYVAPSWSWASVVGPVQFPVYTWYARRARWKARMADLEPLAEHIGHLLAKRDDADPYGRLIEGGYLLLKAPLLPVLSTRPRPVQAPALYSLFGQAPGRSEVADIVVQMKVGGSGKKSVWLEGGFDRLNAVEDSAKLFVAMLARLPHILEEGFIEQRFGLLLEQLGDDSRRYRRVGFIDGVMLQKSLLGAIRGHGMFTIVGFARPFQKDDLYKVERDDDLASTPLVVDAVEMEIY</sequence>
<comment type="caution">
    <text evidence="2">The sequence shown here is derived from an EMBL/GenBank/DDBJ whole genome shotgun (WGS) entry which is preliminary data.</text>
</comment>
<proteinExistence type="predicted"/>
<reference evidence="2" key="1">
    <citation type="journal article" date="2023" name="Mol. Phylogenet. Evol.">
        <title>Genome-scale phylogeny and comparative genomics of the fungal order Sordariales.</title>
        <authorList>
            <person name="Hensen N."/>
            <person name="Bonometti L."/>
            <person name="Westerberg I."/>
            <person name="Brannstrom I.O."/>
            <person name="Guillou S."/>
            <person name="Cros-Aarteil S."/>
            <person name="Calhoun S."/>
            <person name="Haridas S."/>
            <person name="Kuo A."/>
            <person name="Mondo S."/>
            <person name="Pangilinan J."/>
            <person name="Riley R."/>
            <person name="LaButti K."/>
            <person name="Andreopoulos B."/>
            <person name="Lipzen A."/>
            <person name="Chen C."/>
            <person name="Yan M."/>
            <person name="Daum C."/>
            <person name="Ng V."/>
            <person name="Clum A."/>
            <person name="Steindorff A."/>
            <person name="Ohm R.A."/>
            <person name="Martin F."/>
            <person name="Silar P."/>
            <person name="Natvig D.O."/>
            <person name="Lalanne C."/>
            <person name="Gautier V."/>
            <person name="Ament-Velasquez S.L."/>
            <person name="Kruys A."/>
            <person name="Hutchinson M.I."/>
            <person name="Powell A.J."/>
            <person name="Barry K."/>
            <person name="Miller A.N."/>
            <person name="Grigoriev I.V."/>
            <person name="Debuchy R."/>
            <person name="Gladieux P."/>
            <person name="Hiltunen Thoren M."/>
            <person name="Johannesson H."/>
        </authorList>
    </citation>
    <scope>NUCLEOTIDE SEQUENCE</scope>
    <source>
        <strain evidence="2">CBS 359.72</strain>
    </source>
</reference>
<protein>
    <recommendedName>
        <fullName evidence="1">Heterokaryon incompatibility domain-containing protein</fullName>
    </recommendedName>
</protein>
<dbReference type="Proteomes" id="UP001303647">
    <property type="component" value="Unassembled WGS sequence"/>
</dbReference>
<evidence type="ECO:0000313" key="2">
    <source>
        <dbReference type="EMBL" id="KAK4250965.1"/>
    </source>
</evidence>
<dbReference type="PANTHER" id="PTHR33112">
    <property type="entry name" value="DOMAIN PROTEIN, PUTATIVE-RELATED"/>
    <property type="match status" value="1"/>
</dbReference>